<evidence type="ECO:0000256" key="7">
    <source>
        <dbReference type="ARBA" id="ARBA00022927"/>
    </source>
</evidence>
<dbReference type="GO" id="GO:0015031">
    <property type="term" value="P:protein transport"/>
    <property type="evidence" value="ECO:0007669"/>
    <property type="project" value="UniProtKB-KW"/>
</dbReference>
<dbReference type="OrthoDB" id="5598305at2759"/>
<evidence type="ECO:0000256" key="8">
    <source>
        <dbReference type="ARBA" id="ARBA00022989"/>
    </source>
</evidence>
<dbReference type="AlphaFoldDB" id="W7IGT2"/>
<keyword evidence="7" id="KW-0653">Protein transport</keyword>
<protein>
    <recommendedName>
        <fullName evidence="3">Mitochondrial import inner membrane translocase subunit TIM54</fullName>
    </recommendedName>
</protein>
<proteinExistence type="inferred from homology"/>
<evidence type="ECO:0000256" key="1">
    <source>
        <dbReference type="ARBA" id="ARBA00004434"/>
    </source>
</evidence>
<keyword evidence="11" id="KW-0472">Membrane</keyword>
<accession>W7IGT2</accession>
<dbReference type="EMBL" id="KI966390">
    <property type="protein sequence ID" value="EWC48440.1"/>
    <property type="molecule type" value="Genomic_DNA"/>
</dbReference>
<dbReference type="PANTHER" id="PTHR12358:SF101">
    <property type="entry name" value="MITOCHONDRIAL IMPORT INNER MEMBRANE TRANSLOCASE SUBUNIT TIM54"/>
    <property type="match status" value="1"/>
</dbReference>
<evidence type="ECO:0000256" key="9">
    <source>
        <dbReference type="ARBA" id="ARBA00023010"/>
    </source>
</evidence>
<sequence>MSDPPAPKKPNPAFEHAFMGLPKFKAKLPSKPWLAFFGIVATWTGLIVHDRREKKRAQQYWCSRVAHLAQTPLSPSQLPRKVTVYISSPPGDGITSARDYFKEYVKPVLVAAAVDYEVVEGRRAGEIRWKVAERTRRVRRGEEDTEGTEKEAAIKRQERQAGLKREEGPGGVVVVGRHAWKEYVRGLHEGWLGPPDIPEDTAVEKKETGKDATAAPVPVVSAIDDVLSVAREDGAGGATQSTEGSGAETPKETGEVESAVVEEKKPRKPLFPVPTVDQSEYPSATPPPSIPPTFQPSALIPFPHLLGFLNTPYRIPRYLTQRRLMDHVSREVAAVALGEYESYQSREEVTGAVKIEEADWPKWWIKELANDGADDKKEDPLREKTVLEELQTDGRITERMKRFVLPERGSAGSPELD</sequence>
<keyword evidence="10" id="KW-0496">Mitochondrion</keyword>
<comment type="similarity">
    <text evidence="2">Belongs to the TIM54 family.</text>
</comment>
<dbReference type="HOGENOM" id="CLU_039097_1_0_1"/>
<evidence type="ECO:0000256" key="10">
    <source>
        <dbReference type="ARBA" id="ARBA00023128"/>
    </source>
</evidence>
<evidence type="ECO:0000256" key="3">
    <source>
        <dbReference type="ARBA" id="ARBA00020796"/>
    </source>
</evidence>
<evidence type="ECO:0000256" key="11">
    <source>
        <dbReference type="ARBA" id="ARBA00023136"/>
    </source>
</evidence>
<dbReference type="InterPro" id="IPR050187">
    <property type="entry name" value="Lipid_Phosphate_FormReg"/>
</dbReference>
<dbReference type="Pfam" id="PF11711">
    <property type="entry name" value="Tim54"/>
    <property type="match status" value="1"/>
</dbReference>
<feature type="region of interest" description="Disordered" evidence="12">
    <location>
        <begin position="233"/>
        <end position="287"/>
    </location>
</feature>
<evidence type="ECO:0000313" key="13">
    <source>
        <dbReference type="EMBL" id="EWC48440.1"/>
    </source>
</evidence>
<evidence type="ECO:0000313" key="14">
    <source>
        <dbReference type="Proteomes" id="UP000024837"/>
    </source>
</evidence>
<keyword evidence="9" id="KW-0811">Translocation</keyword>
<keyword evidence="6" id="KW-0999">Mitochondrion inner membrane</keyword>
<evidence type="ECO:0000256" key="5">
    <source>
        <dbReference type="ARBA" id="ARBA00022692"/>
    </source>
</evidence>
<reference evidence="13 14" key="1">
    <citation type="submission" date="2013-05" db="EMBL/GenBank/DDBJ databases">
        <title>Drechslerella stenobrocha genome reveals carnivorous origination and mechanical trapping mechanism of predatory fungi.</title>
        <authorList>
            <person name="Liu X."/>
            <person name="Zhang W."/>
            <person name="Liu K."/>
        </authorList>
    </citation>
    <scope>NUCLEOTIDE SEQUENCE [LARGE SCALE GENOMIC DNA]</scope>
    <source>
        <strain evidence="13 14">248</strain>
    </source>
</reference>
<feature type="region of interest" description="Disordered" evidence="12">
    <location>
        <begin position="195"/>
        <end position="215"/>
    </location>
</feature>
<dbReference type="InterPro" id="IPR021056">
    <property type="entry name" value="Mt_import_IM_translocase_Tim54"/>
</dbReference>
<keyword evidence="4" id="KW-0813">Transport</keyword>
<organism evidence="13 14">
    <name type="scientific">Drechslerella stenobrocha 248</name>
    <dbReference type="NCBI Taxonomy" id="1043628"/>
    <lineage>
        <taxon>Eukaryota</taxon>
        <taxon>Fungi</taxon>
        <taxon>Dikarya</taxon>
        <taxon>Ascomycota</taxon>
        <taxon>Pezizomycotina</taxon>
        <taxon>Orbiliomycetes</taxon>
        <taxon>Orbiliales</taxon>
        <taxon>Orbiliaceae</taxon>
        <taxon>Drechslerella</taxon>
    </lineage>
</organism>
<feature type="compositionally biased region" description="Basic and acidic residues" evidence="12">
    <location>
        <begin position="147"/>
        <end position="165"/>
    </location>
</feature>
<evidence type="ECO:0000256" key="12">
    <source>
        <dbReference type="SAM" id="MobiDB-lite"/>
    </source>
</evidence>
<keyword evidence="8" id="KW-1133">Transmembrane helix</keyword>
<dbReference type="PANTHER" id="PTHR12358">
    <property type="entry name" value="SPHINGOSINE KINASE"/>
    <property type="match status" value="1"/>
</dbReference>
<dbReference type="GO" id="GO:0005743">
    <property type="term" value="C:mitochondrial inner membrane"/>
    <property type="evidence" value="ECO:0007669"/>
    <property type="project" value="UniProtKB-SubCell"/>
</dbReference>
<keyword evidence="5" id="KW-0812">Transmembrane</keyword>
<keyword evidence="14" id="KW-1185">Reference proteome</keyword>
<gene>
    <name evidence="13" type="ORF">DRE_02209</name>
</gene>
<comment type="subcellular location">
    <subcellularLocation>
        <location evidence="1">Mitochondrion inner membrane</location>
        <topology evidence="1">Single-pass membrane protein</topology>
    </subcellularLocation>
</comment>
<feature type="region of interest" description="Disordered" evidence="12">
    <location>
        <begin position="139"/>
        <end position="165"/>
    </location>
</feature>
<dbReference type="Proteomes" id="UP000024837">
    <property type="component" value="Unassembled WGS sequence"/>
</dbReference>
<evidence type="ECO:0000256" key="4">
    <source>
        <dbReference type="ARBA" id="ARBA00022448"/>
    </source>
</evidence>
<evidence type="ECO:0000256" key="6">
    <source>
        <dbReference type="ARBA" id="ARBA00022792"/>
    </source>
</evidence>
<name>W7IGT2_9PEZI</name>
<evidence type="ECO:0000256" key="2">
    <source>
        <dbReference type="ARBA" id="ARBA00006355"/>
    </source>
</evidence>